<gene>
    <name evidence="2" type="ORF">IAI61_21440</name>
</gene>
<dbReference type="Gene3D" id="3.40.50.1000">
    <property type="entry name" value="HAD superfamily/HAD-like"/>
    <property type="match status" value="1"/>
</dbReference>
<dbReference type="InterPro" id="IPR023214">
    <property type="entry name" value="HAD_sf"/>
</dbReference>
<dbReference type="InterPro" id="IPR036412">
    <property type="entry name" value="HAD-like_sf"/>
</dbReference>
<proteinExistence type="predicted"/>
<evidence type="ECO:0000256" key="1">
    <source>
        <dbReference type="ARBA" id="ARBA00022801"/>
    </source>
</evidence>
<dbReference type="PANTHER" id="PTHR43316">
    <property type="entry name" value="HYDROLASE, HALOACID DELAHOGENASE-RELATED"/>
    <property type="match status" value="1"/>
</dbReference>
<organism evidence="2 3">
    <name type="scientific">Roseomonas haemaphysalidis</name>
    <dbReference type="NCBI Taxonomy" id="2768162"/>
    <lineage>
        <taxon>Bacteria</taxon>
        <taxon>Pseudomonadati</taxon>
        <taxon>Pseudomonadota</taxon>
        <taxon>Alphaproteobacteria</taxon>
        <taxon>Acetobacterales</taxon>
        <taxon>Roseomonadaceae</taxon>
        <taxon>Roseomonas</taxon>
    </lineage>
</organism>
<reference evidence="2 3" key="1">
    <citation type="submission" date="2020-09" db="EMBL/GenBank/DDBJ databases">
        <title>Roseomonas.</title>
        <authorList>
            <person name="Zhu W."/>
        </authorList>
    </citation>
    <scope>NUCLEOTIDE SEQUENCE [LARGE SCALE GENOMIC DNA]</scope>
    <source>
        <strain evidence="2 3">573</strain>
    </source>
</reference>
<sequence>MVHNLTRLGVPIDYVMTAERAQVYKPSPKLFEQAYRMLGVRLDETVHVVMGMFLDMKACHTFGVRGIWVKRLGQHGNLD</sequence>
<dbReference type="SUPFAM" id="SSF56784">
    <property type="entry name" value="HAD-like"/>
    <property type="match status" value="1"/>
</dbReference>
<name>A0ABS3KZ54_9PROT</name>
<dbReference type="EMBL" id="JACTNG010000017">
    <property type="protein sequence ID" value="MBO1081606.1"/>
    <property type="molecule type" value="Genomic_DNA"/>
</dbReference>
<dbReference type="RefSeq" id="WP_207419832.1">
    <property type="nucleotide sequence ID" value="NZ_JACTNG010000017.1"/>
</dbReference>
<evidence type="ECO:0000313" key="3">
    <source>
        <dbReference type="Proteomes" id="UP001518989"/>
    </source>
</evidence>
<protein>
    <submittedName>
        <fullName evidence="2">Uncharacterized protein</fullName>
    </submittedName>
</protein>
<keyword evidence="3" id="KW-1185">Reference proteome</keyword>
<comment type="caution">
    <text evidence="2">The sequence shown here is derived from an EMBL/GenBank/DDBJ whole genome shotgun (WGS) entry which is preliminary data.</text>
</comment>
<evidence type="ECO:0000313" key="2">
    <source>
        <dbReference type="EMBL" id="MBO1081606.1"/>
    </source>
</evidence>
<accession>A0ABS3KZ54</accession>
<dbReference type="Proteomes" id="UP001518989">
    <property type="component" value="Unassembled WGS sequence"/>
</dbReference>
<keyword evidence="1" id="KW-0378">Hydrolase</keyword>
<dbReference type="InterPro" id="IPR051540">
    <property type="entry name" value="S-2-haloacid_dehalogenase"/>
</dbReference>